<name>A0A0M3K1W5_ANISI</name>
<dbReference type="GO" id="GO:0016020">
    <property type="term" value="C:membrane"/>
    <property type="evidence" value="ECO:0007669"/>
    <property type="project" value="TreeGrafter"/>
</dbReference>
<keyword evidence="4" id="KW-0653">Protein transport</keyword>
<keyword evidence="2" id="KW-0813">Transport</keyword>
<evidence type="ECO:0000259" key="5">
    <source>
        <dbReference type="PROSITE" id="PS50219"/>
    </source>
</evidence>
<dbReference type="SUPFAM" id="SSF50978">
    <property type="entry name" value="WD40 repeat-like"/>
    <property type="match status" value="1"/>
</dbReference>
<dbReference type="PANTHER" id="PTHR12894">
    <property type="entry name" value="CNH DOMAIN CONTAINING"/>
    <property type="match status" value="1"/>
</dbReference>
<dbReference type="GO" id="GO:0015031">
    <property type="term" value="P:protein transport"/>
    <property type="evidence" value="ECO:0007669"/>
    <property type="project" value="UniProtKB-KW"/>
</dbReference>
<organism evidence="8">
    <name type="scientific">Anisakis simplex</name>
    <name type="common">Herring worm</name>
    <dbReference type="NCBI Taxonomy" id="6269"/>
    <lineage>
        <taxon>Eukaryota</taxon>
        <taxon>Metazoa</taxon>
        <taxon>Ecdysozoa</taxon>
        <taxon>Nematoda</taxon>
        <taxon>Chromadorea</taxon>
        <taxon>Rhabditida</taxon>
        <taxon>Spirurina</taxon>
        <taxon>Ascaridomorpha</taxon>
        <taxon>Ascaridoidea</taxon>
        <taxon>Anisakidae</taxon>
        <taxon>Anisakis</taxon>
        <taxon>Anisakis simplex complex</taxon>
    </lineage>
</organism>
<dbReference type="InterPro" id="IPR001180">
    <property type="entry name" value="CNH_dom"/>
</dbReference>
<evidence type="ECO:0000313" key="8">
    <source>
        <dbReference type="WBParaSite" id="ASIM_0001487701-mRNA-1"/>
    </source>
</evidence>
<reference evidence="8" key="1">
    <citation type="submission" date="2017-02" db="UniProtKB">
        <authorList>
            <consortium name="WormBaseParasite"/>
        </authorList>
    </citation>
    <scope>IDENTIFICATION</scope>
</reference>
<comment type="subcellular location">
    <subcellularLocation>
        <location evidence="1">Cytoplasm</location>
    </subcellularLocation>
</comment>
<evidence type="ECO:0000256" key="3">
    <source>
        <dbReference type="ARBA" id="ARBA00022490"/>
    </source>
</evidence>
<feature type="domain" description="CNH" evidence="5">
    <location>
        <begin position="36"/>
        <end position="374"/>
    </location>
</feature>
<dbReference type="InterPro" id="IPR032914">
    <property type="entry name" value="Vam6/VPS39/TRAP1"/>
</dbReference>
<reference evidence="6 7" key="2">
    <citation type="submission" date="2018-11" db="EMBL/GenBank/DDBJ databases">
        <authorList>
            <consortium name="Pathogen Informatics"/>
        </authorList>
    </citation>
    <scope>NUCLEOTIDE SEQUENCE [LARGE SCALE GENOMIC DNA]</scope>
</reference>
<keyword evidence="3" id="KW-0963">Cytoplasm</keyword>
<dbReference type="EMBL" id="UYRR01031686">
    <property type="protein sequence ID" value="VDK51940.1"/>
    <property type="molecule type" value="Genomic_DNA"/>
</dbReference>
<dbReference type="OrthoDB" id="10258882at2759"/>
<evidence type="ECO:0000256" key="2">
    <source>
        <dbReference type="ARBA" id="ARBA00022448"/>
    </source>
</evidence>
<dbReference type="GO" id="GO:0005737">
    <property type="term" value="C:cytoplasm"/>
    <property type="evidence" value="ECO:0007669"/>
    <property type="project" value="UniProtKB-SubCell"/>
</dbReference>
<dbReference type="GO" id="GO:0034058">
    <property type="term" value="P:endosomal vesicle fusion"/>
    <property type="evidence" value="ECO:0007669"/>
    <property type="project" value="TreeGrafter"/>
</dbReference>
<dbReference type="PANTHER" id="PTHR12894:SF27">
    <property type="entry name" value="TRANSFORMING GROWTH FACTOR-BETA RECEPTOR-ASSOCIATED PROTEIN 1"/>
    <property type="match status" value="1"/>
</dbReference>
<protein>
    <submittedName>
        <fullName evidence="8">CNH domain-containing protein</fullName>
    </submittedName>
</protein>
<dbReference type="GO" id="GO:0006914">
    <property type="term" value="P:autophagy"/>
    <property type="evidence" value="ECO:0007669"/>
    <property type="project" value="TreeGrafter"/>
</dbReference>
<accession>A0A0M3K1W5</accession>
<proteinExistence type="predicted"/>
<dbReference type="WBParaSite" id="ASIM_0001487701-mRNA-1">
    <property type="protein sequence ID" value="ASIM_0001487701-mRNA-1"/>
    <property type="gene ID" value="ASIM_0001487701"/>
</dbReference>
<dbReference type="InterPro" id="IPR036322">
    <property type="entry name" value="WD40_repeat_dom_sf"/>
</dbReference>
<dbReference type="InterPro" id="IPR019453">
    <property type="entry name" value="VPS39/TGFA1_Znf"/>
</dbReference>
<dbReference type="Pfam" id="PF10367">
    <property type="entry name" value="zf-Vps39_C"/>
    <property type="match status" value="1"/>
</dbReference>
<evidence type="ECO:0000313" key="6">
    <source>
        <dbReference type="EMBL" id="VDK51940.1"/>
    </source>
</evidence>
<evidence type="ECO:0000256" key="1">
    <source>
        <dbReference type="ARBA" id="ARBA00004496"/>
    </source>
</evidence>
<evidence type="ECO:0000313" key="7">
    <source>
        <dbReference type="Proteomes" id="UP000267096"/>
    </source>
</evidence>
<sequence length="828" mass="92839">MLCGAETAEDLFRLKNIQFDSKKCLATNEQAGNVLCYFITCIDGSSKFLYFGTSNGGVVRVELQESHKKECNSGSGETNANAAETTSSTIVVDDNAETVSCAVVLDFMQLPTKSAVTQLIAVPAVDSLIVLSASKLFYIDIFTLQIQSASNSSNVVCLSLNNDPLTDDPFTLQMAFGTTNRLLLVGEKSMSNTMTNPAQGTGSGSGSVSAAAFSALKGSVSSSSSASSSNLSTTLIKQRFQANAIIQTLCYSRECICYATANEYFVYNLNGNIHLSLFPYDSTLVKPLILNIDTEEFLVSSMHGLAVFAKCTGVSSRPPLCWGSDAVLGSAYHSPYIFAFTEQSLLVFECNEGVEVCRLKLHDATLLSNIDGRIYIGYKNAKLFIVSQISWLERAETLLSKSCVDEALKFAEQSVLEASYDEAEILILIHYAHLELPSFGGICNLDSDCTAIKLRDESRTKPSDSMEYLNFLLQYLSEIRKLYWTKAYRKDLDNVLVCLLSVKHDNDTDSDNGKIMPPAQQMPAQLECSLNDCKEWLMKRNSFLFFVLLAFHLDDFKEAFGTCRELFRESKLTTRLHELCMENLSKGDGALLFRVKDAKILLDALQFLIEFDPRTSVESLKNIQYVDYDRVEVMKYLEPYPNELILFLEQKKPCWQEDASEECLETLLNEYEDYDAAEFYCQRMQARNKRLFRVLLKAYLKIVKIRPEFKTRIVQMLSAVHETGDELEIIAEFPDDWPLQALAPFASKAFSSYTYRLHCDQLKTAALSRAMRHLNQQLEQQCNAKVVIDEHTRCAVCSKLIGADDTVLYPRSNVLIHRTCMNTHCPKT</sequence>
<dbReference type="Proteomes" id="UP000267096">
    <property type="component" value="Unassembled WGS sequence"/>
</dbReference>
<dbReference type="AlphaFoldDB" id="A0A0M3K1W5"/>
<evidence type="ECO:0000256" key="4">
    <source>
        <dbReference type="ARBA" id="ARBA00022927"/>
    </source>
</evidence>
<keyword evidence="7" id="KW-1185">Reference proteome</keyword>
<dbReference type="PROSITE" id="PS50219">
    <property type="entry name" value="CNH"/>
    <property type="match status" value="1"/>
</dbReference>
<gene>
    <name evidence="6" type="ORF">ASIM_LOCUS14287</name>
</gene>